<evidence type="ECO:0000256" key="3">
    <source>
        <dbReference type="ARBA" id="ARBA00007823"/>
    </source>
</evidence>
<evidence type="ECO:0000256" key="9">
    <source>
        <dbReference type="ARBA" id="ARBA00022801"/>
    </source>
</evidence>
<name>A0A8H4VIB9_9AGAR</name>
<feature type="domain" description="tRNase Z endonuclease" evidence="12">
    <location>
        <begin position="6"/>
        <end position="62"/>
    </location>
</feature>
<dbReference type="Pfam" id="PF13691">
    <property type="entry name" value="Lactamase_B_4"/>
    <property type="match status" value="1"/>
</dbReference>
<comment type="catalytic activity">
    <reaction evidence="1">
        <text>Endonucleolytic cleavage of RNA, removing extra 3' nucleotides from tRNA precursor, generating 3' termini of tRNAs. A 3'-hydroxy group is left at the tRNA terminus and a 5'-phosphoryl group is left at the trailer molecule.</text>
        <dbReference type="EC" id="3.1.26.11"/>
    </reaction>
</comment>
<dbReference type="GO" id="GO:1990180">
    <property type="term" value="P:mitochondrial tRNA 3'-end processing"/>
    <property type="evidence" value="ECO:0007669"/>
    <property type="project" value="TreeGrafter"/>
</dbReference>
<evidence type="ECO:0000256" key="4">
    <source>
        <dbReference type="ARBA" id="ARBA00012477"/>
    </source>
</evidence>
<keyword evidence="7" id="KW-0479">Metal-binding</keyword>
<proteinExistence type="inferred from homology"/>
<feature type="region of interest" description="Disordered" evidence="11">
    <location>
        <begin position="169"/>
        <end position="194"/>
    </location>
</feature>
<evidence type="ECO:0000256" key="11">
    <source>
        <dbReference type="SAM" id="MobiDB-lite"/>
    </source>
</evidence>
<dbReference type="GO" id="GO:0046872">
    <property type="term" value="F:metal ion binding"/>
    <property type="evidence" value="ECO:0007669"/>
    <property type="project" value="UniProtKB-KW"/>
</dbReference>
<dbReference type="GO" id="GO:0042781">
    <property type="term" value="F:3'-tRNA processing endoribonuclease activity"/>
    <property type="evidence" value="ECO:0007669"/>
    <property type="project" value="UniProtKB-EC"/>
</dbReference>
<reference evidence="13 14" key="1">
    <citation type="submission" date="2019-12" db="EMBL/GenBank/DDBJ databases">
        <authorList>
            <person name="Floudas D."/>
            <person name="Bentzer J."/>
            <person name="Ahren D."/>
            <person name="Johansson T."/>
            <person name="Persson P."/>
            <person name="Tunlid A."/>
        </authorList>
    </citation>
    <scope>NUCLEOTIDE SEQUENCE [LARGE SCALE GENOMIC DNA]</scope>
    <source>
        <strain evidence="13 14">CBS 102.39</strain>
    </source>
</reference>
<keyword evidence="8" id="KW-0255">Endonuclease</keyword>
<evidence type="ECO:0000256" key="6">
    <source>
        <dbReference type="ARBA" id="ARBA00022722"/>
    </source>
</evidence>
<comment type="cofactor">
    <cofactor evidence="2">
        <name>Zn(2+)</name>
        <dbReference type="ChEBI" id="CHEBI:29105"/>
    </cofactor>
</comment>
<gene>
    <name evidence="13" type="ORF">D9613_007094</name>
</gene>
<evidence type="ECO:0000256" key="8">
    <source>
        <dbReference type="ARBA" id="ARBA00022759"/>
    </source>
</evidence>
<evidence type="ECO:0000256" key="2">
    <source>
        <dbReference type="ARBA" id="ARBA00001947"/>
    </source>
</evidence>
<evidence type="ECO:0000313" key="13">
    <source>
        <dbReference type="EMBL" id="KAF4610572.1"/>
    </source>
</evidence>
<feature type="region of interest" description="Disordered" evidence="11">
    <location>
        <begin position="237"/>
        <end position="292"/>
    </location>
</feature>
<keyword evidence="6" id="KW-0540">Nuclease</keyword>
<evidence type="ECO:0000259" key="12">
    <source>
        <dbReference type="Pfam" id="PF13691"/>
    </source>
</evidence>
<dbReference type="SUPFAM" id="SSF56281">
    <property type="entry name" value="Metallo-hydrolase/oxidoreductase"/>
    <property type="match status" value="2"/>
</dbReference>
<dbReference type="AlphaFoldDB" id="A0A8H4VIB9"/>
<feature type="compositionally biased region" description="Basic and acidic residues" evidence="11">
    <location>
        <begin position="256"/>
        <end position="271"/>
    </location>
</feature>
<dbReference type="Gene3D" id="3.60.15.10">
    <property type="entry name" value="Ribonuclease Z/Hydroxyacylglutathione hydrolase-like"/>
    <property type="match status" value="2"/>
</dbReference>
<dbReference type="GO" id="GO:0005739">
    <property type="term" value="C:mitochondrion"/>
    <property type="evidence" value="ECO:0007669"/>
    <property type="project" value="TreeGrafter"/>
</dbReference>
<evidence type="ECO:0000256" key="7">
    <source>
        <dbReference type="ARBA" id="ARBA00022723"/>
    </source>
</evidence>
<sequence length="917" mass="101849">MNWSSSVLTTLSSDTEPSIIVTFPDAKYIFNTSENTTRSFLQSGRHWRKTKALFFTQARVEKTSGLPGLVMTFADATLSDLQLYGPQGIKHILASMRLFTFRDSIKIQPSEISITAPPSPTPTPCYSDANLKVYAIPVTPSPISSPTSEPEPEAAPSTDKFALYLEGLKKRKRESSPEPPQKRLNKGTEKDGRGPISQALLAEFNKENFSPDTLTGDLADEYLDIVVRAMFPATNINVPEKGKKGKKPQLGQPQEEEVKPSDNADPDDYRRNRAAPPLGFRTQLPTPSLKPAADDNIPTLSYLLVGPQYRGKFNAERAKELGVPQGRLRSVLARGEAITFEVKEGDEIIQRTVQPDEVMAKAEPPAAVLILDVPSVAYIPTLISSFKNSEFYGKFWSEDPITLEAEDREYNTRLVYHLCGQGVLEDEKYKEFMRGFSSITEHVISSREHCPDPVTFTNAAYNQLRLNKLDEKVFHIPKFSLTPKKQLSEVENLPSKLHLMTSSLNTNLRPWAAPSPEQDVVQRDRFHPIITGAEKLVHSPALEDSIQQAKKHVAQILANNADAPPVVGADVGVIPLGTGGSLPSKYRNVLSTLIRIPNWGNILLDAGEGTWGQLARNYGLDGTDYTAWQALKDLKCIFISHMHADHHVGLAHLLAKRQQLNPAPTEPLYIVSIRGVHLYLRELSAVQNLGLDSPSGNGVIPILSESLHYAARGKYSGQGIWSIGGSEPWLDFQTSVNNAKKMREALGLEWFKTVDVYHRCRCYGVVFKHKDGWSVAFSADTAPSDNLRRNGMDVTVLIHEATMADSEIETAKKKAHSTIGQAISEGKQMRAKNIFLTHFSARYPKMPHYLTSRVPTPEAYDTHNVVVPAFDHANLTIGDMWKMQFYLSSINRNFEDTKDQDEEDGADVALVSNVSRG</sequence>
<dbReference type="EMBL" id="JAACJL010000058">
    <property type="protein sequence ID" value="KAF4610572.1"/>
    <property type="molecule type" value="Genomic_DNA"/>
</dbReference>
<keyword evidence="5" id="KW-0819">tRNA processing</keyword>
<evidence type="ECO:0000256" key="5">
    <source>
        <dbReference type="ARBA" id="ARBA00022694"/>
    </source>
</evidence>
<keyword evidence="10" id="KW-0862">Zinc</keyword>
<dbReference type="PANTHER" id="PTHR12553">
    <property type="entry name" value="ZINC PHOSPHODIESTERASE ELAC PROTEIN 2"/>
    <property type="match status" value="1"/>
</dbReference>
<keyword evidence="9" id="KW-0378">Hydrolase</keyword>
<comment type="caution">
    <text evidence="13">The sequence shown here is derived from an EMBL/GenBank/DDBJ whole genome shotgun (WGS) entry which is preliminary data.</text>
</comment>
<dbReference type="InterPro" id="IPR036866">
    <property type="entry name" value="RibonucZ/Hydroxyglut_hydro"/>
</dbReference>
<dbReference type="EC" id="3.1.26.11" evidence="4"/>
<dbReference type="PANTHER" id="PTHR12553:SF49">
    <property type="entry name" value="ZINC PHOSPHODIESTERASE ELAC PROTEIN 2"/>
    <property type="match status" value="1"/>
</dbReference>
<comment type="similarity">
    <text evidence="3">Belongs to the RNase Z family.</text>
</comment>
<dbReference type="InterPro" id="IPR047151">
    <property type="entry name" value="RNZ2-like"/>
</dbReference>
<keyword evidence="14" id="KW-1185">Reference proteome</keyword>
<evidence type="ECO:0000256" key="10">
    <source>
        <dbReference type="ARBA" id="ARBA00022833"/>
    </source>
</evidence>
<evidence type="ECO:0000313" key="14">
    <source>
        <dbReference type="Proteomes" id="UP000521872"/>
    </source>
</evidence>
<protein>
    <recommendedName>
        <fullName evidence="4">ribonuclease Z</fullName>
        <ecNumber evidence="4">3.1.26.11</ecNumber>
    </recommendedName>
</protein>
<dbReference type="InterPro" id="IPR027794">
    <property type="entry name" value="tRNase_Z_dom"/>
</dbReference>
<evidence type="ECO:0000256" key="1">
    <source>
        <dbReference type="ARBA" id="ARBA00000402"/>
    </source>
</evidence>
<dbReference type="CDD" id="cd07718">
    <property type="entry name" value="RNaseZ_ELAC1_ELAC2-C-term-like_MBL-fold"/>
    <property type="match status" value="1"/>
</dbReference>
<dbReference type="Proteomes" id="UP000521872">
    <property type="component" value="Unassembled WGS sequence"/>
</dbReference>
<organism evidence="13 14">
    <name type="scientific">Agrocybe pediades</name>
    <dbReference type="NCBI Taxonomy" id="84607"/>
    <lineage>
        <taxon>Eukaryota</taxon>
        <taxon>Fungi</taxon>
        <taxon>Dikarya</taxon>
        <taxon>Basidiomycota</taxon>
        <taxon>Agaricomycotina</taxon>
        <taxon>Agaricomycetes</taxon>
        <taxon>Agaricomycetidae</taxon>
        <taxon>Agaricales</taxon>
        <taxon>Agaricineae</taxon>
        <taxon>Strophariaceae</taxon>
        <taxon>Agrocybe</taxon>
    </lineage>
</organism>
<accession>A0A8H4VIB9</accession>